<dbReference type="STRING" id="1121390.SAMN02746041_02784"/>
<dbReference type="SUPFAM" id="SSF46689">
    <property type="entry name" value="Homeodomain-like"/>
    <property type="match status" value="1"/>
</dbReference>
<dbReference type="GO" id="GO:0006355">
    <property type="term" value="P:regulation of DNA-templated transcription"/>
    <property type="evidence" value="ECO:0007669"/>
    <property type="project" value="InterPro"/>
</dbReference>
<dbReference type="InterPro" id="IPR009057">
    <property type="entry name" value="Homeodomain-like_sf"/>
</dbReference>
<reference evidence="2 3" key="1">
    <citation type="submission" date="2017-04" db="EMBL/GenBank/DDBJ databases">
        <authorList>
            <person name="Afonso C.L."/>
            <person name="Miller P.J."/>
            <person name="Scott M.A."/>
            <person name="Spackman E."/>
            <person name="Goraichik I."/>
            <person name="Dimitrov K.M."/>
            <person name="Suarez D.L."/>
            <person name="Swayne D.E."/>
        </authorList>
    </citation>
    <scope>NUCLEOTIDE SEQUENCE [LARGE SCALE GENOMIC DNA]</scope>
    <source>
        <strain evidence="2 3">DSM 13146</strain>
    </source>
</reference>
<proteinExistence type="predicted"/>
<dbReference type="InterPro" id="IPR013321">
    <property type="entry name" value="Arc_rbn_hlx_hlx"/>
</dbReference>
<dbReference type="GO" id="GO:0004803">
    <property type="term" value="F:transposase activity"/>
    <property type="evidence" value="ECO:0007669"/>
    <property type="project" value="InterPro"/>
</dbReference>
<keyword evidence="3" id="KW-1185">Reference proteome</keyword>
<feature type="region of interest" description="Disordered" evidence="1">
    <location>
        <begin position="90"/>
        <end position="111"/>
    </location>
</feature>
<dbReference type="InterPro" id="IPR002514">
    <property type="entry name" value="Transposase_8"/>
</dbReference>
<dbReference type="EMBL" id="FWXF01000018">
    <property type="protein sequence ID" value="SMC26827.1"/>
    <property type="molecule type" value="Genomic_DNA"/>
</dbReference>
<dbReference type="GO" id="GO:0043565">
    <property type="term" value="F:sequence-specific DNA binding"/>
    <property type="evidence" value="ECO:0007669"/>
    <property type="project" value="InterPro"/>
</dbReference>
<evidence type="ECO:0000313" key="3">
    <source>
        <dbReference type="Proteomes" id="UP000192783"/>
    </source>
</evidence>
<dbReference type="SUPFAM" id="SSF48295">
    <property type="entry name" value="TrpR-like"/>
    <property type="match status" value="1"/>
</dbReference>
<dbReference type="Pfam" id="PF01527">
    <property type="entry name" value="HTH_Tnp_1"/>
    <property type="match status" value="1"/>
</dbReference>
<dbReference type="AlphaFoldDB" id="A0A1W1XSF7"/>
<dbReference type="Gene3D" id="1.10.1220.10">
    <property type="entry name" value="Met repressor-like"/>
    <property type="match status" value="1"/>
</dbReference>
<protein>
    <submittedName>
        <fullName evidence="2">Transposase</fullName>
    </submittedName>
</protein>
<name>A0A1W1XSF7_9BACT</name>
<evidence type="ECO:0000313" key="2">
    <source>
        <dbReference type="EMBL" id="SMC26827.1"/>
    </source>
</evidence>
<dbReference type="Proteomes" id="UP000192783">
    <property type="component" value="Unassembled WGS sequence"/>
</dbReference>
<evidence type="ECO:0000256" key="1">
    <source>
        <dbReference type="SAM" id="MobiDB-lite"/>
    </source>
</evidence>
<gene>
    <name evidence="2" type="ORF">SAMN02746041_02784</name>
</gene>
<organism evidence="2 3">
    <name type="scientific">Desulfacinum hydrothermale DSM 13146</name>
    <dbReference type="NCBI Taxonomy" id="1121390"/>
    <lineage>
        <taxon>Bacteria</taxon>
        <taxon>Pseudomonadati</taxon>
        <taxon>Thermodesulfobacteriota</taxon>
        <taxon>Syntrophobacteria</taxon>
        <taxon>Syntrophobacterales</taxon>
        <taxon>Syntrophobacteraceae</taxon>
        <taxon>Desulfacinum</taxon>
    </lineage>
</organism>
<accession>A0A1W1XSF7</accession>
<dbReference type="InterPro" id="IPR010921">
    <property type="entry name" value="Trp_repressor/repl_initiator"/>
</dbReference>
<dbReference type="GO" id="GO:0006313">
    <property type="term" value="P:DNA transposition"/>
    <property type="evidence" value="ECO:0007669"/>
    <property type="project" value="InterPro"/>
</dbReference>
<dbReference type="OrthoDB" id="7282227at2"/>
<sequence>MTLVQNRQIGVGMGVTEGARRASGVAPMGVNLNAPDPEIMGKKRRRKFTAAYKLRILEEADTCTLPGQIGALLRREGLYASNLTTWRRQREEGQLKALSPRKRGRKPNPDRHLAKRVAQLERENQRLRDQIKKAQKIIRVQKKNLQRCGDLPSQARNRREQLIRAAVQLRTEVGTAPACDALGISRATFYRRLKPTRAQANRPAPPLALSDQERQTVIDLLHCERFQDAAPRQIFACLLDEGTYHCSVRTMYRILRDE</sequence>